<keyword evidence="7" id="KW-0833">Ubl conjugation pathway</keyword>
<proteinExistence type="predicted"/>
<dbReference type="InterPro" id="IPR031127">
    <property type="entry name" value="E3_UB_ligase_RBR"/>
</dbReference>
<keyword evidence="6" id="KW-0863">Zinc-finger</keyword>
<gene>
    <name evidence="10" type="ORF">QR680_004571</name>
</gene>
<dbReference type="InterPro" id="IPR044066">
    <property type="entry name" value="TRIAD_supradom"/>
</dbReference>
<dbReference type="EMBL" id="JAUCMV010000003">
    <property type="protein sequence ID" value="KAK0409489.1"/>
    <property type="molecule type" value="Genomic_DNA"/>
</dbReference>
<dbReference type="GO" id="GO:0008270">
    <property type="term" value="F:zinc ion binding"/>
    <property type="evidence" value="ECO:0007669"/>
    <property type="project" value="UniProtKB-KW"/>
</dbReference>
<evidence type="ECO:0000256" key="3">
    <source>
        <dbReference type="ARBA" id="ARBA00022679"/>
    </source>
</evidence>
<evidence type="ECO:0000256" key="7">
    <source>
        <dbReference type="ARBA" id="ARBA00022786"/>
    </source>
</evidence>
<protein>
    <recommendedName>
        <fullName evidence="2">RBR-type E3 ubiquitin transferase</fullName>
        <ecNumber evidence="2">2.3.2.31</ecNumber>
    </recommendedName>
</protein>
<dbReference type="Gene3D" id="1.20.120.1750">
    <property type="match status" value="1"/>
</dbReference>
<dbReference type="PANTHER" id="PTHR11685">
    <property type="entry name" value="RBR FAMILY RING FINGER AND IBR DOMAIN-CONTAINING"/>
    <property type="match status" value="1"/>
</dbReference>
<dbReference type="GO" id="GO:0016567">
    <property type="term" value="P:protein ubiquitination"/>
    <property type="evidence" value="ECO:0007669"/>
    <property type="project" value="InterPro"/>
</dbReference>
<evidence type="ECO:0000256" key="4">
    <source>
        <dbReference type="ARBA" id="ARBA00022723"/>
    </source>
</evidence>
<dbReference type="GO" id="GO:0061630">
    <property type="term" value="F:ubiquitin protein ligase activity"/>
    <property type="evidence" value="ECO:0007669"/>
    <property type="project" value="UniProtKB-EC"/>
</dbReference>
<dbReference type="EC" id="2.3.2.31" evidence="2"/>
<keyword evidence="5" id="KW-0677">Repeat</keyword>
<reference evidence="10" key="1">
    <citation type="submission" date="2023-06" db="EMBL/GenBank/DDBJ databases">
        <title>Genomic analysis of the entomopathogenic nematode Steinernema hermaphroditum.</title>
        <authorList>
            <person name="Schwarz E.M."/>
            <person name="Heppert J.K."/>
            <person name="Baniya A."/>
            <person name="Schwartz H.T."/>
            <person name="Tan C.-H."/>
            <person name="Antoshechkin I."/>
            <person name="Sternberg P.W."/>
            <person name="Goodrich-Blair H."/>
            <person name="Dillman A.R."/>
        </authorList>
    </citation>
    <scope>NUCLEOTIDE SEQUENCE</scope>
    <source>
        <strain evidence="10">PS9179</strain>
        <tissue evidence="10">Whole animal</tissue>
    </source>
</reference>
<dbReference type="Pfam" id="PF22191">
    <property type="entry name" value="IBR_1"/>
    <property type="match status" value="1"/>
</dbReference>
<dbReference type="PROSITE" id="PS51873">
    <property type="entry name" value="TRIAD"/>
    <property type="match status" value="1"/>
</dbReference>
<sequence length="546" mass="62597">MAWYNNVNVLALEVPGSKAGAVVELGPGGEALGIRSNSDQHRLPHMVTAELRAKSAMDLIGFEREGFRDASCVMRFKREVTAIGLGGIKLKDHGFMIRNLETLADLQRMFPGCRVSIDGYHAEGENGKGYRKRTYDSQRRFRCHIYGLPADMTEEKFEEYVRARIAEHAPRRFEPEEIRMFGTVVPSDVKKMTRERAMMQLFRTIAKHKLDVQLRSFEGERSLEELTLHLSGTYEHLLILTENMGLIGRECEDPYVAPICEYRRFIPIFKNDGRFLMECFDWDASLVDGMTLALSDDGTRIVLGHSSEEVLGSSYRSYVDAVKRHLEHKPADVNGKECGLCGNSYGLMTLPCEHIICRECADVFMAHGIRRRRFPLCCGECDEVLPLDTILRFVMYSPETLKKLARQSYERHLESMVVGVEMIRCITPDCMGYFRSFEPHYQICPECENHVCVRCSFPAHGDMSCDVFRMRRQNYIEVQTWFEEDKDNRKYCPQCCIGIEKEGGCMHVQCEVCKTHFCWVCMGVLPSAPEVHEHIADRHIGVLFAQ</sequence>
<evidence type="ECO:0000256" key="6">
    <source>
        <dbReference type="ARBA" id="ARBA00022771"/>
    </source>
</evidence>
<keyword evidence="3" id="KW-0808">Transferase</keyword>
<feature type="domain" description="RING-type" evidence="9">
    <location>
        <begin position="334"/>
        <end position="546"/>
    </location>
</feature>
<dbReference type="PROSITE" id="PS00518">
    <property type="entry name" value="ZF_RING_1"/>
    <property type="match status" value="1"/>
</dbReference>
<dbReference type="Pfam" id="PF01485">
    <property type="entry name" value="IBR"/>
    <property type="match status" value="1"/>
</dbReference>
<keyword evidence="11" id="KW-1185">Reference proteome</keyword>
<comment type="catalytic activity">
    <reaction evidence="1">
        <text>[E2 ubiquitin-conjugating enzyme]-S-ubiquitinyl-L-cysteine + [acceptor protein]-L-lysine = [E2 ubiquitin-conjugating enzyme]-L-cysteine + [acceptor protein]-N(6)-ubiquitinyl-L-lysine.</text>
        <dbReference type="EC" id="2.3.2.31"/>
    </reaction>
</comment>
<organism evidence="10 11">
    <name type="scientific">Steinernema hermaphroditum</name>
    <dbReference type="NCBI Taxonomy" id="289476"/>
    <lineage>
        <taxon>Eukaryota</taxon>
        <taxon>Metazoa</taxon>
        <taxon>Ecdysozoa</taxon>
        <taxon>Nematoda</taxon>
        <taxon>Chromadorea</taxon>
        <taxon>Rhabditida</taxon>
        <taxon>Tylenchina</taxon>
        <taxon>Panagrolaimomorpha</taxon>
        <taxon>Strongyloidoidea</taxon>
        <taxon>Steinernematidae</taxon>
        <taxon>Steinernema</taxon>
    </lineage>
</organism>
<keyword evidence="8" id="KW-0862">Zinc</keyword>
<dbReference type="AlphaFoldDB" id="A0AA39LU77"/>
<comment type="caution">
    <text evidence="10">The sequence shown here is derived from an EMBL/GenBank/DDBJ whole genome shotgun (WGS) entry which is preliminary data.</text>
</comment>
<evidence type="ECO:0000256" key="8">
    <source>
        <dbReference type="ARBA" id="ARBA00022833"/>
    </source>
</evidence>
<dbReference type="InterPro" id="IPR017907">
    <property type="entry name" value="Znf_RING_CS"/>
</dbReference>
<dbReference type="Proteomes" id="UP001175271">
    <property type="component" value="Unassembled WGS sequence"/>
</dbReference>
<dbReference type="InterPro" id="IPR002867">
    <property type="entry name" value="IBR_dom"/>
</dbReference>
<evidence type="ECO:0000313" key="10">
    <source>
        <dbReference type="EMBL" id="KAK0409489.1"/>
    </source>
</evidence>
<evidence type="ECO:0000256" key="2">
    <source>
        <dbReference type="ARBA" id="ARBA00012251"/>
    </source>
</evidence>
<evidence type="ECO:0000313" key="11">
    <source>
        <dbReference type="Proteomes" id="UP001175271"/>
    </source>
</evidence>
<dbReference type="SUPFAM" id="SSF57850">
    <property type="entry name" value="RING/U-box"/>
    <property type="match status" value="2"/>
</dbReference>
<name>A0AA39LU77_9BILA</name>
<dbReference type="CDD" id="cd20335">
    <property type="entry name" value="BRcat_RBR"/>
    <property type="match status" value="1"/>
</dbReference>
<evidence type="ECO:0000256" key="5">
    <source>
        <dbReference type="ARBA" id="ARBA00022737"/>
    </source>
</evidence>
<evidence type="ECO:0000259" key="9">
    <source>
        <dbReference type="PROSITE" id="PS51873"/>
    </source>
</evidence>
<evidence type="ECO:0000256" key="1">
    <source>
        <dbReference type="ARBA" id="ARBA00001798"/>
    </source>
</evidence>
<accession>A0AA39LU77</accession>
<keyword evidence="4" id="KW-0479">Metal-binding</keyword>
<dbReference type="SMART" id="SM00647">
    <property type="entry name" value="IBR"/>
    <property type="match status" value="2"/>
</dbReference>